<comment type="similarity">
    <text evidence="1">Belongs to the sigma-70 factor family. ECF subfamily.</text>
</comment>
<evidence type="ECO:0000313" key="8">
    <source>
        <dbReference type="Proteomes" id="UP001162030"/>
    </source>
</evidence>
<dbReference type="RefSeq" id="WP_026609560.1">
    <property type="nucleotide sequence ID" value="NZ_OX458333.1"/>
</dbReference>
<accession>A0ABM9I738</accession>
<dbReference type="EMBL" id="OX458333">
    <property type="protein sequence ID" value="CAI8934635.1"/>
    <property type="molecule type" value="Genomic_DNA"/>
</dbReference>
<keyword evidence="4" id="KW-0804">Transcription</keyword>
<organism evidence="7 8">
    <name type="scientific">Methylocaldum szegediense</name>
    <dbReference type="NCBI Taxonomy" id="73780"/>
    <lineage>
        <taxon>Bacteria</taxon>
        <taxon>Pseudomonadati</taxon>
        <taxon>Pseudomonadota</taxon>
        <taxon>Gammaproteobacteria</taxon>
        <taxon>Methylococcales</taxon>
        <taxon>Methylococcaceae</taxon>
        <taxon>Methylocaldum</taxon>
    </lineage>
</organism>
<evidence type="ECO:0000256" key="1">
    <source>
        <dbReference type="ARBA" id="ARBA00010641"/>
    </source>
</evidence>
<dbReference type="InterPro" id="IPR036388">
    <property type="entry name" value="WH-like_DNA-bd_sf"/>
</dbReference>
<proteinExistence type="inferred from homology"/>
<dbReference type="Gene3D" id="1.10.1740.10">
    <property type="match status" value="1"/>
</dbReference>
<dbReference type="NCBIfam" id="TIGR02937">
    <property type="entry name" value="sigma70-ECF"/>
    <property type="match status" value="1"/>
</dbReference>
<feature type="domain" description="RNA polymerase sigma factor 70 region 4 type 2" evidence="6">
    <location>
        <begin position="104"/>
        <end position="156"/>
    </location>
</feature>
<dbReference type="CDD" id="cd06171">
    <property type="entry name" value="Sigma70_r4"/>
    <property type="match status" value="1"/>
</dbReference>
<protein>
    <submittedName>
        <fullName evidence="7">RNA polymerase sigma-70 factor, ECF subfamily</fullName>
    </submittedName>
</protein>
<keyword evidence="3" id="KW-0731">Sigma factor</keyword>
<dbReference type="PANTHER" id="PTHR43133">
    <property type="entry name" value="RNA POLYMERASE ECF-TYPE SIGMA FACTO"/>
    <property type="match status" value="1"/>
</dbReference>
<reference evidence="7 8" key="1">
    <citation type="submission" date="2023-03" db="EMBL/GenBank/DDBJ databases">
        <authorList>
            <person name="Pearce D."/>
        </authorList>
    </citation>
    <scope>NUCLEOTIDE SEQUENCE [LARGE SCALE GENOMIC DNA]</scope>
    <source>
        <strain evidence="7">Msz</strain>
    </source>
</reference>
<dbReference type="SUPFAM" id="SSF88946">
    <property type="entry name" value="Sigma2 domain of RNA polymerase sigma factors"/>
    <property type="match status" value="1"/>
</dbReference>
<dbReference type="Gene3D" id="1.10.10.10">
    <property type="entry name" value="Winged helix-like DNA-binding domain superfamily/Winged helix DNA-binding domain"/>
    <property type="match status" value="1"/>
</dbReference>
<dbReference type="InterPro" id="IPR013324">
    <property type="entry name" value="RNA_pol_sigma_r3/r4-like"/>
</dbReference>
<dbReference type="PANTHER" id="PTHR43133:SF63">
    <property type="entry name" value="RNA POLYMERASE SIGMA FACTOR FECI-RELATED"/>
    <property type="match status" value="1"/>
</dbReference>
<evidence type="ECO:0000259" key="5">
    <source>
        <dbReference type="Pfam" id="PF04542"/>
    </source>
</evidence>
<keyword evidence="8" id="KW-1185">Reference proteome</keyword>
<sequence length="162" mass="18409">MTETSVHDWFSRYADDLLGFLRRKVGDFDAPDLVQDVFLRMLSYPSASVREPRAFLFRAAANLVVDHLRKESHRDHEDIADVSEELAASAPTPEDTAIGAERMERFRAALAELPPVSRHAFVLNRFDGMTHSEIAELLGISPKTVQRHIERALDHCLSRLEK</sequence>
<dbReference type="SUPFAM" id="SSF88659">
    <property type="entry name" value="Sigma3 and sigma4 domains of RNA polymerase sigma factors"/>
    <property type="match status" value="1"/>
</dbReference>
<dbReference type="InterPro" id="IPR013249">
    <property type="entry name" value="RNA_pol_sigma70_r4_t2"/>
</dbReference>
<dbReference type="InterPro" id="IPR014284">
    <property type="entry name" value="RNA_pol_sigma-70_dom"/>
</dbReference>
<evidence type="ECO:0000259" key="6">
    <source>
        <dbReference type="Pfam" id="PF08281"/>
    </source>
</evidence>
<dbReference type="Proteomes" id="UP001162030">
    <property type="component" value="Chromosome"/>
</dbReference>
<dbReference type="InterPro" id="IPR007627">
    <property type="entry name" value="RNA_pol_sigma70_r2"/>
</dbReference>
<evidence type="ECO:0000256" key="2">
    <source>
        <dbReference type="ARBA" id="ARBA00023015"/>
    </source>
</evidence>
<dbReference type="Pfam" id="PF04542">
    <property type="entry name" value="Sigma70_r2"/>
    <property type="match status" value="1"/>
</dbReference>
<gene>
    <name evidence="7" type="ORF">MSZNOR_4114</name>
</gene>
<feature type="domain" description="RNA polymerase sigma-70 region 2" evidence="5">
    <location>
        <begin position="10"/>
        <end position="72"/>
    </location>
</feature>
<dbReference type="InterPro" id="IPR039425">
    <property type="entry name" value="RNA_pol_sigma-70-like"/>
</dbReference>
<evidence type="ECO:0000313" key="7">
    <source>
        <dbReference type="EMBL" id="CAI8934635.1"/>
    </source>
</evidence>
<keyword evidence="2" id="KW-0805">Transcription regulation</keyword>
<dbReference type="InterPro" id="IPR013325">
    <property type="entry name" value="RNA_pol_sigma_r2"/>
</dbReference>
<dbReference type="Pfam" id="PF08281">
    <property type="entry name" value="Sigma70_r4_2"/>
    <property type="match status" value="1"/>
</dbReference>
<name>A0ABM9I738_9GAMM</name>
<evidence type="ECO:0000256" key="3">
    <source>
        <dbReference type="ARBA" id="ARBA00023082"/>
    </source>
</evidence>
<evidence type="ECO:0000256" key="4">
    <source>
        <dbReference type="ARBA" id="ARBA00023163"/>
    </source>
</evidence>